<organism evidence="4 5">
    <name type="scientific">Kitasatospora cineracea</name>
    <dbReference type="NCBI Taxonomy" id="88074"/>
    <lineage>
        <taxon>Bacteria</taxon>
        <taxon>Bacillati</taxon>
        <taxon>Actinomycetota</taxon>
        <taxon>Actinomycetes</taxon>
        <taxon>Kitasatosporales</taxon>
        <taxon>Streptomycetaceae</taxon>
        <taxon>Kitasatospora</taxon>
    </lineage>
</organism>
<sequence length="220" mass="22548">MRIRQLTAAAALLTVALAVTGCDPEDTSDGGPSTAAATGTPGGSTASGAASPTGAASKPATGSSKTAAAPAGGQTVSAADETAFEKASIDVNGCAAFYKTHKVMVVENAAPGQLKATQAKVTCDKYGRQLDLGGGVSSYYKFASGASVTMFTKGLNPSGTYPRYEARKTTFDDYAKLHQPCFDTSKPDDHPADLCGNLFIYETDAGGLITSMHETWEIVD</sequence>
<dbReference type="Proteomes" id="UP000266906">
    <property type="component" value="Unassembled WGS sequence"/>
</dbReference>
<feature type="chain" id="PRO_5044596157" evidence="2">
    <location>
        <begin position="22"/>
        <end position="220"/>
    </location>
</feature>
<feature type="compositionally biased region" description="Low complexity" evidence="1">
    <location>
        <begin position="29"/>
        <end position="61"/>
    </location>
</feature>
<feature type="signal peptide" evidence="2">
    <location>
        <begin position="1"/>
        <end position="21"/>
    </location>
</feature>
<keyword evidence="2" id="KW-0732">Signal</keyword>
<feature type="region of interest" description="Disordered" evidence="1">
    <location>
        <begin position="24"/>
        <end position="70"/>
    </location>
</feature>
<reference evidence="5 6" key="1">
    <citation type="submission" date="2018-11" db="EMBL/GenBank/DDBJ databases">
        <title>Sequencing the genomes of 1000 actinobacteria strains.</title>
        <authorList>
            <person name="Klenk H.-P."/>
        </authorList>
    </citation>
    <scope>NUCLEOTIDE SEQUENCE [LARGE SCALE GENOMIC DNA]</scope>
    <source>
        <strain evidence="3 6">DSM 44780</strain>
        <strain evidence="4 5">DSM 44781</strain>
    </source>
</reference>
<evidence type="ECO:0000256" key="2">
    <source>
        <dbReference type="SAM" id="SignalP"/>
    </source>
</evidence>
<comment type="caution">
    <text evidence="4">The sequence shown here is derived from an EMBL/GenBank/DDBJ whole genome shotgun (WGS) entry which is preliminary data.</text>
</comment>
<protein>
    <submittedName>
        <fullName evidence="4">Uncharacterized protein</fullName>
    </submittedName>
</protein>
<keyword evidence="5" id="KW-1185">Reference proteome</keyword>
<evidence type="ECO:0000313" key="6">
    <source>
        <dbReference type="Proteomes" id="UP000267408"/>
    </source>
</evidence>
<evidence type="ECO:0000313" key="3">
    <source>
        <dbReference type="EMBL" id="ROR37899.1"/>
    </source>
</evidence>
<dbReference type="PROSITE" id="PS51257">
    <property type="entry name" value="PROKAR_LIPOPROTEIN"/>
    <property type="match status" value="1"/>
</dbReference>
<dbReference type="OrthoDB" id="3872932at2"/>
<dbReference type="EMBL" id="RJVJ01000002">
    <property type="protein sequence ID" value="ROR37899.1"/>
    <property type="molecule type" value="Genomic_DNA"/>
</dbReference>
<evidence type="ECO:0000313" key="5">
    <source>
        <dbReference type="Proteomes" id="UP000266906"/>
    </source>
</evidence>
<dbReference type="EMBL" id="RKQG01000002">
    <property type="protein sequence ID" value="RPE28687.1"/>
    <property type="molecule type" value="Genomic_DNA"/>
</dbReference>
<accession>A0A3N4RJX4</accession>
<dbReference type="RefSeq" id="WP_123562126.1">
    <property type="nucleotide sequence ID" value="NZ_JBEYIY010000052.1"/>
</dbReference>
<dbReference type="Proteomes" id="UP000267408">
    <property type="component" value="Unassembled WGS sequence"/>
</dbReference>
<name>A0A3N4RJX4_9ACTN</name>
<gene>
    <name evidence="4" type="ORF">EDD38_5826</name>
    <name evidence="3" type="ORF">EDD39_6057</name>
</gene>
<accession>A0A8G1UBX8</accession>
<proteinExistence type="predicted"/>
<evidence type="ECO:0000313" key="4">
    <source>
        <dbReference type="EMBL" id="RPE28687.1"/>
    </source>
</evidence>
<evidence type="ECO:0000256" key="1">
    <source>
        <dbReference type="SAM" id="MobiDB-lite"/>
    </source>
</evidence>
<dbReference type="AlphaFoldDB" id="A0A3N4RJX4"/>